<dbReference type="AlphaFoldDB" id="A0A0F9A9M6"/>
<comment type="cofactor">
    <cofactor evidence="1">
        <name>Mn(2+)</name>
        <dbReference type="ChEBI" id="CHEBI:29035"/>
    </cofactor>
</comment>
<dbReference type="PRINTS" id="PR00502">
    <property type="entry name" value="NUDIXFAMILY"/>
</dbReference>
<dbReference type="CDD" id="cd03671">
    <property type="entry name" value="NUDIX_Ap4A_hydrolase_plant_like"/>
    <property type="match status" value="1"/>
</dbReference>
<dbReference type="NCBIfam" id="NF001938">
    <property type="entry name" value="PRK00714.1-5"/>
    <property type="match status" value="1"/>
</dbReference>
<dbReference type="InterPro" id="IPR000086">
    <property type="entry name" value="NUDIX_hydrolase_dom"/>
</dbReference>
<name>A0A0F9A9M6_9ZZZZ</name>
<dbReference type="HAMAP" id="MF_00298">
    <property type="entry name" value="Nudix_RppH"/>
    <property type="match status" value="1"/>
</dbReference>
<feature type="domain" description="Nudix hydrolase" evidence="3">
    <location>
        <begin position="6"/>
        <end position="148"/>
    </location>
</feature>
<dbReference type="InterPro" id="IPR022927">
    <property type="entry name" value="RppH"/>
</dbReference>
<dbReference type="PANTHER" id="PTHR11839">
    <property type="entry name" value="UDP/ADP-SUGAR PYROPHOSPHATASE"/>
    <property type="match status" value="1"/>
</dbReference>
<dbReference type="InterPro" id="IPR020084">
    <property type="entry name" value="NUDIX_hydrolase_CS"/>
</dbReference>
<dbReference type="Pfam" id="PF00293">
    <property type="entry name" value="NUDIX"/>
    <property type="match status" value="1"/>
</dbReference>
<accession>A0A0F9A9M6</accession>
<evidence type="ECO:0000256" key="1">
    <source>
        <dbReference type="ARBA" id="ARBA00001936"/>
    </source>
</evidence>
<comment type="caution">
    <text evidence="4">The sequence shown here is derived from an EMBL/GenBank/DDBJ whole genome shotgun (WGS) entry which is preliminary data.</text>
</comment>
<protein>
    <recommendedName>
        <fullName evidence="3">Nudix hydrolase domain-containing protein</fullName>
    </recommendedName>
</protein>
<dbReference type="PROSITE" id="PS00893">
    <property type="entry name" value="NUDIX_BOX"/>
    <property type="match status" value="1"/>
</dbReference>
<dbReference type="GO" id="GO:0006753">
    <property type="term" value="P:nucleoside phosphate metabolic process"/>
    <property type="evidence" value="ECO:0007669"/>
    <property type="project" value="TreeGrafter"/>
</dbReference>
<evidence type="ECO:0000313" key="4">
    <source>
        <dbReference type="EMBL" id="KKK75254.1"/>
    </source>
</evidence>
<dbReference type="PANTHER" id="PTHR11839:SF22">
    <property type="entry name" value="NUDIX HYDROLASE 26, CHLOROPLASTIC"/>
    <property type="match status" value="1"/>
</dbReference>
<sequence length="155" mass="17643">TGDPRPWRPCVGLMLFGPGGRVFVGNRIDTPGDHWQMPQGGIDEGESPRDAARRELREEIGTDKAEILAEHPDWLKYDLPAELSRKIWGGKYRGQTQKWFALRYTGVDADIDLSRHTPEFEAWRWADIESLADHAIGFKRDVYAQVVAAFRHLAS</sequence>
<proteinExistence type="inferred from homology"/>
<keyword evidence="2" id="KW-0378">Hydrolase</keyword>
<dbReference type="Gene3D" id="3.90.79.10">
    <property type="entry name" value="Nucleoside Triphosphate Pyrophosphohydrolase"/>
    <property type="match status" value="1"/>
</dbReference>
<dbReference type="InterPro" id="IPR015797">
    <property type="entry name" value="NUDIX_hydrolase-like_dom_sf"/>
</dbReference>
<dbReference type="NCBIfam" id="NF001936">
    <property type="entry name" value="PRK00714.1-3"/>
    <property type="match status" value="1"/>
</dbReference>
<gene>
    <name evidence="4" type="ORF">LCGC14_2875540</name>
</gene>
<dbReference type="GO" id="GO:0008893">
    <property type="term" value="F:guanosine-3',5'-bis(diphosphate) 3'-diphosphatase activity"/>
    <property type="evidence" value="ECO:0007669"/>
    <property type="project" value="TreeGrafter"/>
</dbReference>
<evidence type="ECO:0000256" key="2">
    <source>
        <dbReference type="ARBA" id="ARBA00022801"/>
    </source>
</evidence>
<evidence type="ECO:0000259" key="3">
    <source>
        <dbReference type="PROSITE" id="PS51462"/>
    </source>
</evidence>
<organism evidence="4">
    <name type="scientific">marine sediment metagenome</name>
    <dbReference type="NCBI Taxonomy" id="412755"/>
    <lineage>
        <taxon>unclassified sequences</taxon>
        <taxon>metagenomes</taxon>
        <taxon>ecological metagenomes</taxon>
    </lineage>
</organism>
<dbReference type="SUPFAM" id="SSF55811">
    <property type="entry name" value="Nudix"/>
    <property type="match status" value="1"/>
</dbReference>
<dbReference type="PROSITE" id="PS51462">
    <property type="entry name" value="NUDIX"/>
    <property type="match status" value="1"/>
</dbReference>
<reference evidence="4" key="1">
    <citation type="journal article" date="2015" name="Nature">
        <title>Complex archaea that bridge the gap between prokaryotes and eukaryotes.</title>
        <authorList>
            <person name="Spang A."/>
            <person name="Saw J.H."/>
            <person name="Jorgensen S.L."/>
            <person name="Zaremba-Niedzwiedzka K."/>
            <person name="Martijn J."/>
            <person name="Lind A.E."/>
            <person name="van Eijk R."/>
            <person name="Schleper C."/>
            <person name="Guy L."/>
            <person name="Ettema T.J."/>
        </authorList>
    </citation>
    <scope>NUCLEOTIDE SEQUENCE</scope>
</reference>
<feature type="non-terminal residue" evidence="4">
    <location>
        <position position="1"/>
    </location>
</feature>
<dbReference type="GO" id="GO:0019693">
    <property type="term" value="P:ribose phosphate metabolic process"/>
    <property type="evidence" value="ECO:0007669"/>
    <property type="project" value="TreeGrafter"/>
</dbReference>
<dbReference type="EMBL" id="LAZR01055951">
    <property type="protein sequence ID" value="KKK75254.1"/>
    <property type="molecule type" value="Genomic_DNA"/>
</dbReference>
<dbReference type="InterPro" id="IPR020476">
    <property type="entry name" value="Nudix_hydrolase"/>
</dbReference>
<dbReference type="GO" id="GO:0034432">
    <property type="term" value="F:bis(5'-adenosyl)-pentaphosphatase activity"/>
    <property type="evidence" value="ECO:0007669"/>
    <property type="project" value="TreeGrafter"/>
</dbReference>